<keyword evidence="1" id="KW-1133">Transmembrane helix</keyword>
<name>A0A2A7MBQ8_9CLOT</name>
<feature type="transmembrane region" description="Helical" evidence="1">
    <location>
        <begin position="59"/>
        <end position="81"/>
    </location>
</feature>
<sequence>MQLKSNKDIDKEITEYLNNKAEEASAPDDMFFKIRGEVLRRNERGFLNMKFGRLKIKTLLAAGVLCIATTITCIAATRGVWISSSSHLTEITKFPTENVVKDTVGFLPKYVESFDGGFEFKSFNFSNNEIQGDNGKTTLQTKSADFRYSRNDEEKNQYLSLSAIKIDEKEIQHEANEEKTNYNNVDIYYTTFQYKAVPVDYEKTEEDLKLESEGKLQIGYGADEISEDTMQSVSWYEDGISYSILNSNYNDVSKEDMIKMAKDIINK</sequence>
<dbReference type="OrthoDB" id="1998645at2"/>
<evidence type="ECO:0000313" key="4">
    <source>
        <dbReference type="EMBL" id="VCT86269.1"/>
    </source>
</evidence>
<evidence type="ECO:0000313" key="2">
    <source>
        <dbReference type="EMBL" id="CAG9702910.1"/>
    </source>
</evidence>
<proteinExistence type="predicted"/>
<dbReference type="Proteomes" id="UP000431451">
    <property type="component" value="Unassembled WGS sequence"/>
</dbReference>
<accession>A0A2A7MBQ8</accession>
<gene>
    <name evidence="2" type="ORF">CNEO_40212</name>
    <name evidence="4" type="ORF">CNEONATNEC25_03880</name>
    <name evidence="3" type="ORF">CQ394_19485</name>
</gene>
<evidence type="ECO:0008006" key="7">
    <source>
        <dbReference type="Google" id="ProtNLM"/>
    </source>
</evidence>
<reference evidence="4 6" key="2">
    <citation type="submission" date="2018-06" db="EMBL/GenBank/DDBJ databases">
        <authorList>
            <consortium name="IHU Genomes"/>
        </authorList>
    </citation>
    <scope>NUCLEOTIDE SEQUENCE [LARGE SCALE GENOMIC DNA]</scope>
    <source>
        <strain evidence="4 6">NEC25</strain>
    </source>
</reference>
<dbReference type="Proteomes" id="UP000220840">
    <property type="component" value="Unassembled WGS sequence"/>
</dbReference>
<evidence type="ECO:0000313" key="6">
    <source>
        <dbReference type="Proteomes" id="UP000431451"/>
    </source>
</evidence>
<evidence type="ECO:0000313" key="5">
    <source>
        <dbReference type="Proteomes" id="UP000220840"/>
    </source>
</evidence>
<evidence type="ECO:0000313" key="3">
    <source>
        <dbReference type="EMBL" id="PEG29105.1"/>
    </source>
</evidence>
<protein>
    <recommendedName>
        <fullName evidence="7">DUF4367 domain-containing protein</fullName>
    </recommendedName>
</protein>
<reference evidence="3 5" key="1">
    <citation type="submission" date="2017-10" db="EMBL/GenBank/DDBJ databases">
        <title>Effective Description of Clostridium neonatale sp. nov. linked to necrotizing enterocolitis in neonates and a clarification of species assignable to the genus Clostridium (Prazmowski 1880) emend. Lawson and Rainey 2016.</title>
        <authorList>
            <person name="Bernard K."/>
            <person name="Burdz T."/>
            <person name="Wiebe D."/>
            <person name="Balcewich B."/>
            <person name="Alfa M."/>
            <person name="Bernier A.-M."/>
        </authorList>
    </citation>
    <scope>NUCLEOTIDE SEQUENCE [LARGE SCALE GENOMIC DNA]</scope>
    <source>
        <strain evidence="3 5">LCDC99A005</strain>
    </source>
</reference>
<dbReference type="EMBL" id="UWJD01000003">
    <property type="protein sequence ID" value="VCT86269.1"/>
    <property type="molecule type" value="Genomic_DNA"/>
</dbReference>
<dbReference type="AlphaFoldDB" id="A0A2A7MBQ8"/>
<dbReference type="EMBL" id="PDCJ01000005">
    <property type="protein sequence ID" value="PEG29105.1"/>
    <property type="molecule type" value="Genomic_DNA"/>
</dbReference>
<dbReference type="STRING" id="137838.GCA_001458595_00295"/>
<dbReference type="Proteomes" id="UP000789738">
    <property type="component" value="Unassembled WGS sequence"/>
</dbReference>
<organism evidence="3 5">
    <name type="scientific">Clostridium neonatale</name>
    <dbReference type="NCBI Taxonomy" id="137838"/>
    <lineage>
        <taxon>Bacteria</taxon>
        <taxon>Bacillati</taxon>
        <taxon>Bacillota</taxon>
        <taxon>Clostridia</taxon>
        <taxon>Eubacteriales</taxon>
        <taxon>Clostridiaceae</taxon>
        <taxon>Clostridium</taxon>
    </lineage>
</organism>
<keyword evidence="1" id="KW-0812">Transmembrane</keyword>
<dbReference type="RefSeq" id="WP_058293291.1">
    <property type="nucleotide sequence ID" value="NZ_CAKJVE010000004.1"/>
</dbReference>
<keyword evidence="1" id="KW-0472">Membrane</keyword>
<dbReference type="EMBL" id="CAKJVE010000004">
    <property type="protein sequence ID" value="CAG9702910.1"/>
    <property type="molecule type" value="Genomic_DNA"/>
</dbReference>
<keyword evidence="5" id="KW-1185">Reference proteome</keyword>
<evidence type="ECO:0000256" key="1">
    <source>
        <dbReference type="SAM" id="Phobius"/>
    </source>
</evidence>
<reference evidence="2" key="3">
    <citation type="submission" date="2021-10" db="EMBL/GenBank/DDBJ databases">
        <authorList>
            <person name="Mesa V."/>
        </authorList>
    </citation>
    <scope>NUCLEOTIDE SEQUENCE</scope>
    <source>
        <strain evidence="2">CC3_PB</strain>
    </source>
</reference>